<dbReference type="AlphaFoldDB" id="A0A6G3XFI1"/>
<comment type="caution">
    <text evidence="11">The sequence shown here is derived from an EMBL/GenBank/DDBJ whole genome shotgun (WGS) entry which is preliminary data.</text>
</comment>
<evidence type="ECO:0000256" key="4">
    <source>
        <dbReference type="ARBA" id="ARBA00023125"/>
    </source>
</evidence>
<evidence type="ECO:0000259" key="10">
    <source>
        <dbReference type="PROSITE" id="PS51755"/>
    </source>
</evidence>
<dbReference type="GO" id="GO:0005829">
    <property type="term" value="C:cytosol"/>
    <property type="evidence" value="ECO:0007669"/>
    <property type="project" value="TreeGrafter"/>
</dbReference>
<feature type="region of interest" description="Disordered" evidence="8">
    <location>
        <begin position="145"/>
        <end position="181"/>
    </location>
</feature>
<sequence length="181" mass="19848">PIDVIVGLETGADDYIVKPCQPREINARIRRVLYRYRAAERRDGDVYDDGLLRLDSPQQQAWAAGVPLPLSRTEFRVLDRLVRRTGAVQHFGTLLEAGWGAASPGARDRVKFTVSRLRGKLDATPVGGGSIVSVRGMGYLYRSPTTPALPPSPKPAAASTGYGHTRALHDGFRAQDRAEER</sequence>
<evidence type="ECO:0000259" key="9">
    <source>
        <dbReference type="PROSITE" id="PS50110"/>
    </source>
</evidence>
<evidence type="ECO:0000256" key="3">
    <source>
        <dbReference type="ARBA" id="ARBA00023015"/>
    </source>
</evidence>
<protein>
    <submittedName>
        <fullName evidence="11">Response regulator transcription factor</fullName>
    </submittedName>
</protein>
<dbReference type="InterPro" id="IPR011006">
    <property type="entry name" value="CheY-like_superfamily"/>
</dbReference>
<proteinExistence type="predicted"/>
<feature type="compositionally biased region" description="Basic and acidic residues" evidence="8">
    <location>
        <begin position="167"/>
        <end position="181"/>
    </location>
</feature>
<dbReference type="GO" id="GO:0032993">
    <property type="term" value="C:protein-DNA complex"/>
    <property type="evidence" value="ECO:0007669"/>
    <property type="project" value="TreeGrafter"/>
</dbReference>
<dbReference type="GO" id="GO:0000976">
    <property type="term" value="F:transcription cis-regulatory region binding"/>
    <property type="evidence" value="ECO:0007669"/>
    <property type="project" value="TreeGrafter"/>
</dbReference>
<keyword evidence="5" id="KW-0804">Transcription</keyword>
<dbReference type="InterPro" id="IPR001789">
    <property type="entry name" value="Sig_transdc_resp-reg_receiver"/>
</dbReference>
<reference evidence="11" key="1">
    <citation type="submission" date="2020-01" db="EMBL/GenBank/DDBJ databases">
        <title>Insect and environment-associated Actinomycetes.</title>
        <authorList>
            <person name="Currrie C."/>
            <person name="Chevrette M."/>
            <person name="Carlson C."/>
            <person name="Stubbendieck R."/>
            <person name="Wendt-Pienkowski E."/>
        </authorList>
    </citation>
    <scope>NUCLEOTIDE SEQUENCE</scope>
    <source>
        <strain evidence="11">SID7499</strain>
    </source>
</reference>
<keyword evidence="4 7" id="KW-0238">DNA-binding</keyword>
<dbReference type="PROSITE" id="PS50110">
    <property type="entry name" value="RESPONSE_REGULATORY"/>
    <property type="match status" value="1"/>
</dbReference>
<dbReference type="PANTHER" id="PTHR48111:SF1">
    <property type="entry name" value="TWO-COMPONENT RESPONSE REGULATOR ORR33"/>
    <property type="match status" value="1"/>
</dbReference>
<dbReference type="Pfam" id="PF00486">
    <property type="entry name" value="Trans_reg_C"/>
    <property type="match status" value="1"/>
</dbReference>
<feature type="non-terminal residue" evidence="11">
    <location>
        <position position="1"/>
    </location>
</feature>
<dbReference type="Gene3D" id="6.10.250.690">
    <property type="match status" value="1"/>
</dbReference>
<dbReference type="InterPro" id="IPR016032">
    <property type="entry name" value="Sig_transdc_resp-reg_C-effctor"/>
</dbReference>
<feature type="domain" description="OmpR/PhoB-type" evidence="10">
    <location>
        <begin position="44"/>
        <end position="143"/>
    </location>
</feature>
<evidence type="ECO:0000256" key="1">
    <source>
        <dbReference type="ARBA" id="ARBA00022553"/>
    </source>
</evidence>
<keyword evidence="3" id="KW-0805">Transcription regulation</keyword>
<accession>A0A6G3XFI1</accession>
<evidence type="ECO:0000256" key="7">
    <source>
        <dbReference type="PROSITE-ProRule" id="PRU01091"/>
    </source>
</evidence>
<evidence type="ECO:0000313" key="11">
    <source>
        <dbReference type="EMBL" id="NEE16575.1"/>
    </source>
</evidence>
<dbReference type="SUPFAM" id="SSF46894">
    <property type="entry name" value="C-terminal effector domain of the bipartite response regulators"/>
    <property type="match status" value="1"/>
</dbReference>
<evidence type="ECO:0000256" key="8">
    <source>
        <dbReference type="SAM" id="MobiDB-lite"/>
    </source>
</evidence>
<dbReference type="GO" id="GO:0000156">
    <property type="term" value="F:phosphorelay response regulator activity"/>
    <property type="evidence" value="ECO:0007669"/>
    <property type="project" value="TreeGrafter"/>
</dbReference>
<dbReference type="InterPro" id="IPR001867">
    <property type="entry name" value="OmpR/PhoB-type_DNA-bd"/>
</dbReference>
<keyword evidence="1" id="KW-0597">Phosphoprotein</keyword>
<name>A0A6G3XFI1_9ACTN</name>
<feature type="domain" description="Response regulatory" evidence="9">
    <location>
        <begin position="1"/>
        <end position="33"/>
    </location>
</feature>
<dbReference type="PANTHER" id="PTHR48111">
    <property type="entry name" value="REGULATOR OF RPOS"/>
    <property type="match status" value="1"/>
</dbReference>
<dbReference type="Gene3D" id="1.10.10.10">
    <property type="entry name" value="Winged helix-like DNA-binding domain superfamily/Winged helix DNA-binding domain"/>
    <property type="match status" value="1"/>
</dbReference>
<gene>
    <name evidence="11" type="ORF">G3M58_60205</name>
</gene>
<dbReference type="PROSITE" id="PS51755">
    <property type="entry name" value="OMPR_PHOB"/>
    <property type="match status" value="1"/>
</dbReference>
<keyword evidence="2" id="KW-0902">Two-component regulatory system</keyword>
<evidence type="ECO:0000256" key="5">
    <source>
        <dbReference type="ARBA" id="ARBA00023163"/>
    </source>
</evidence>
<dbReference type="SUPFAM" id="SSF52172">
    <property type="entry name" value="CheY-like"/>
    <property type="match status" value="1"/>
</dbReference>
<dbReference type="CDD" id="cd00383">
    <property type="entry name" value="trans_reg_C"/>
    <property type="match status" value="1"/>
</dbReference>
<dbReference type="InterPro" id="IPR039420">
    <property type="entry name" value="WalR-like"/>
</dbReference>
<dbReference type="SMART" id="SM00862">
    <property type="entry name" value="Trans_reg_C"/>
    <property type="match status" value="1"/>
</dbReference>
<dbReference type="InterPro" id="IPR036388">
    <property type="entry name" value="WH-like_DNA-bd_sf"/>
</dbReference>
<evidence type="ECO:0000256" key="6">
    <source>
        <dbReference type="PROSITE-ProRule" id="PRU00169"/>
    </source>
</evidence>
<organism evidence="11">
    <name type="scientific">Streptomyces sp. SID7499</name>
    <dbReference type="NCBI Taxonomy" id="2706086"/>
    <lineage>
        <taxon>Bacteria</taxon>
        <taxon>Bacillati</taxon>
        <taxon>Actinomycetota</taxon>
        <taxon>Actinomycetes</taxon>
        <taxon>Kitasatosporales</taxon>
        <taxon>Streptomycetaceae</taxon>
        <taxon>Streptomyces</taxon>
    </lineage>
</organism>
<comment type="caution">
    <text evidence="6">Lacks conserved residue(s) required for the propagation of feature annotation.</text>
</comment>
<dbReference type="EMBL" id="JAAGMN010006188">
    <property type="protein sequence ID" value="NEE16575.1"/>
    <property type="molecule type" value="Genomic_DNA"/>
</dbReference>
<feature type="DNA-binding region" description="OmpR/PhoB-type" evidence="7">
    <location>
        <begin position="44"/>
        <end position="143"/>
    </location>
</feature>
<evidence type="ECO:0000256" key="2">
    <source>
        <dbReference type="ARBA" id="ARBA00023012"/>
    </source>
</evidence>
<dbReference type="GO" id="GO:0006355">
    <property type="term" value="P:regulation of DNA-templated transcription"/>
    <property type="evidence" value="ECO:0007669"/>
    <property type="project" value="InterPro"/>
</dbReference>